<keyword evidence="3" id="KW-0808">Transferase</keyword>
<dbReference type="EMBL" id="MU070014">
    <property type="protein sequence ID" value="KAF5830698.1"/>
    <property type="molecule type" value="Genomic_DNA"/>
</dbReference>
<dbReference type="PROSITE" id="PS00092">
    <property type="entry name" value="N6_MTASE"/>
    <property type="match status" value="1"/>
</dbReference>
<keyword evidence="4" id="KW-0949">S-adenosyl-L-methionine</keyword>
<dbReference type="InterPro" id="IPR052190">
    <property type="entry name" value="Euk-Arch_PrmC-MTase"/>
</dbReference>
<organism evidence="5 6">
    <name type="scientific">Dunaliella salina</name>
    <name type="common">Green alga</name>
    <name type="synonym">Protococcus salinus</name>
    <dbReference type="NCBI Taxonomy" id="3046"/>
    <lineage>
        <taxon>Eukaryota</taxon>
        <taxon>Viridiplantae</taxon>
        <taxon>Chlorophyta</taxon>
        <taxon>core chlorophytes</taxon>
        <taxon>Chlorophyceae</taxon>
        <taxon>CS clade</taxon>
        <taxon>Chlamydomonadales</taxon>
        <taxon>Dunaliellaceae</taxon>
        <taxon>Dunaliella</taxon>
    </lineage>
</organism>
<accession>A0ABQ7G7W1</accession>
<gene>
    <name evidence="5" type="ORF">DUNSADRAFT_14129</name>
</gene>
<dbReference type="SUPFAM" id="SSF53335">
    <property type="entry name" value="S-adenosyl-L-methionine-dependent methyltransferases"/>
    <property type="match status" value="1"/>
</dbReference>
<dbReference type="PANTHER" id="PTHR45875">
    <property type="entry name" value="METHYLTRANSFERASE N6AMT1"/>
    <property type="match status" value="1"/>
</dbReference>
<reference evidence="5" key="1">
    <citation type="submission" date="2017-08" db="EMBL/GenBank/DDBJ databases">
        <authorList>
            <person name="Polle J.E."/>
            <person name="Barry K."/>
            <person name="Cushman J."/>
            <person name="Schmutz J."/>
            <person name="Tran D."/>
            <person name="Hathwaick L.T."/>
            <person name="Yim W.C."/>
            <person name="Jenkins J."/>
            <person name="Mckie-Krisberg Z.M."/>
            <person name="Prochnik S."/>
            <person name="Lindquist E."/>
            <person name="Dockter R.B."/>
            <person name="Adam C."/>
            <person name="Molina H."/>
            <person name="Bunkerborg J."/>
            <person name="Jin E."/>
            <person name="Buchheim M."/>
            <person name="Magnuson J."/>
        </authorList>
    </citation>
    <scope>NUCLEOTIDE SEQUENCE</scope>
    <source>
        <strain evidence="5">CCAP 19/18</strain>
    </source>
</reference>
<dbReference type="Proteomes" id="UP000815325">
    <property type="component" value="Unassembled WGS sequence"/>
</dbReference>
<keyword evidence="6" id="KW-1185">Reference proteome</keyword>
<dbReference type="InterPro" id="IPR002052">
    <property type="entry name" value="DNA_methylase_N6_adenine_CS"/>
</dbReference>
<keyword evidence="2" id="KW-0489">Methyltransferase</keyword>
<evidence type="ECO:0000256" key="4">
    <source>
        <dbReference type="ARBA" id="ARBA00022691"/>
    </source>
</evidence>
<dbReference type="InterPro" id="IPR029063">
    <property type="entry name" value="SAM-dependent_MTases_sf"/>
</dbReference>
<sequence length="186" mass="20469">FDLPLPFRQHPFASTPPPAPACRTPPHANMGHVVEVIQSDPTQKLHSNLVGHVDLLVFNPPYVPTPDSEVHLQGVASAWAGGHKGRRIIDRLLPQLHGLLSPHGVVYLVTVSENDPAGIVQDMQSQGFQGCVLMSRQADEELLSIVRLQAKCEGLSLGPSYEWRSVWPLSKHEECGPFKEADGRRQ</sequence>
<feature type="non-terminal residue" evidence="5">
    <location>
        <position position="1"/>
    </location>
</feature>
<dbReference type="Gene3D" id="3.40.50.150">
    <property type="entry name" value="Vaccinia Virus protein VP39"/>
    <property type="match status" value="1"/>
</dbReference>
<evidence type="ECO:0008006" key="7">
    <source>
        <dbReference type="Google" id="ProtNLM"/>
    </source>
</evidence>
<evidence type="ECO:0000256" key="1">
    <source>
        <dbReference type="ARBA" id="ARBA00006149"/>
    </source>
</evidence>
<dbReference type="PANTHER" id="PTHR45875:SF1">
    <property type="entry name" value="METHYLTRANSFERASE N6AMT1"/>
    <property type="match status" value="1"/>
</dbReference>
<protein>
    <recommendedName>
        <fullName evidence="7">HemK methyltransferase family member 2</fullName>
    </recommendedName>
</protein>
<evidence type="ECO:0000256" key="3">
    <source>
        <dbReference type="ARBA" id="ARBA00022679"/>
    </source>
</evidence>
<evidence type="ECO:0000313" key="5">
    <source>
        <dbReference type="EMBL" id="KAF5830698.1"/>
    </source>
</evidence>
<evidence type="ECO:0000313" key="6">
    <source>
        <dbReference type="Proteomes" id="UP000815325"/>
    </source>
</evidence>
<comment type="similarity">
    <text evidence="1">Belongs to the eukaryotic/archaeal PrmC-related family.</text>
</comment>
<evidence type="ECO:0000256" key="2">
    <source>
        <dbReference type="ARBA" id="ARBA00022603"/>
    </source>
</evidence>
<proteinExistence type="inferred from homology"/>
<name>A0ABQ7G7W1_DUNSA</name>
<comment type="caution">
    <text evidence="5">The sequence shown here is derived from an EMBL/GenBank/DDBJ whole genome shotgun (WGS) entry which is preliminary data.</text>
</comment>